<dbReference type="EMBL" id="AMQN01007504">
    <property type="status" value="NOT_ANNOTATED_CDS"/>
    <property type="molecule type" value="Genomic_DNA"/>
</dbReference>
<dbReference type="InterPro" id="IPR002784">
    <property type="entry name" value="Ribosomal_eL14_dom"/>
</dbReference>
<dbReference type="GO" id="GO:0003735">
    <property type="term" value="F:structural constituent of ribosome"/>
    <property type="evidence" value="ECO:0007669"/>
    <property type="project" value="InterPro"/>
</dbReference>
<evidence type="ECO:0000256" key="4">
    <source>
        <dbReference type="ARBA" id="ARBA00035215"/>
    </source>
</evidence>
<dbReference type="InterPro" id="IPR039660">
    <property type="entry name" value="Ribosomal_eL14"/>
</dbReference>
<dbReference type="FunFam" id="2.30.30.30:FF:000022">
    <property type="entry name" value="60S ribosomal protein L14"/>
    <property type="match status" value="1"/>
</dbReference>
<evidence type="ECO:0000256" key="5">
    <source>
        <dbReference type="ARBA" id="ARBA00035318"/>
    </source>
</evidence>
<dbReference type="HOGENOM" id="CLU_082438_3_1_1"/>
<dbReference type="CDD" id="cd23702">
    <property type="entry name" value="eL14"/>
    <property type="match status" value="1"/>
</dbReference>
<dbReference type="GO" id="GO:0022625">
    <property type="term" value="C:cytosolic large ribosomal subunit"/>
    <property type="evidence" value="ECO:0007669"/>
    <property type="project" value="TreeGrafter"/>
</dbReference>
<evidence type="ECO:0000313" key="7">
    <source>
        <dbReference type="EMBL" id="ELU06274.1"/>
    </source>
</evidence>
<dbReference type="EnsemblMetazoa" id="CapteT174929">
    <property type="protein sequence ID" value="CapteP174929"/>
    <property type="gene ID" value="CapteG174929"/>
</dbReference>
<reference evidence="8" key="3">
    <citation type="submission" date="2015-06" db="UniProtKB">
        <authorList>
            <consortium name="EnsemblMetazoa"/>
        </authorList>
    </citation>
    <scope>IDENTIFICATION</scope>
</reference>
<keyword evidence="9" id="KW-1185">Reference proteome</keyword>
<dbReference type="Pfam" id="PF01929">
    <property type="entry name" value="Ribosomal_L14e"/>
    <property type="match status" value="1"/>
</dbReference>
<reference evidence="7 9" key="2">
    <citation type="journal article" date="2013" name="Nature">
        <title>Insights into bilaterian evolution from three spiralian genomes.</title>
        <authorList>
            <person name="Simakov O."/>
            <person name="Marletaz F."/>
            <person name="Cho S.J."/>
            <person name="Edsinger-Gonzales E."/>
            <person name="Havlak P."/>
            <person name="Hellsten U."/>
            <person name="Kuo D.H."/>
            <person name="Larsson T."/>
            <person name="Lv J."/>
            <person name="Arendt D."/>
            <person name="Savage R."/>
            <person name="Osoegawa K."/>
            <person name="de Jong P."/>
            <person name="Grimwood J."/>
            <person name="Chapman J.A."/>
            <person name="Shapiro H."/>
            <person name="Aerts A."/>
            <person name="Otillar R.P."/>
            <person name="Terry A.Y."/>
            <person name="Boore J.L."/>
            <person name="Grigoriev I.V."/>
            <person name="Lindberg D.R."/>
            <person name="Seaver E.C."/>
            <person name="Weisblat D.A."/>
            <person name="Putnam N.H."/>
            <person name="Rokhsar D.S."/>
        </authorList>
    </citation>
    <scope>NUCLEOTIDE SEQUENCE</scope>
    <source>
        <strain evidence="7 9">I ESC-2004</strain>
    </source>
</reference>
<dbReference type="Proteomes" id="UP000014760">
    <property type="component" value="Unassembled WGS sequence"/>
</dbReference>
<evidence type="ECO:0000313" key="8">
    <source>
        <dbReference type="EnsemblMetazoa" id="CapteP174929"/>
    </source>
</evidence>
<dbReference type="AlphaFoldDB" id="R7UI84"/>
<dbReference type="FunCoup" id="R7UI84">
    <property type="interactions" value="1152"/>
</dbReference>
<dbReference type="InterPro" id="IPR008991">
    <property type="entry name" value="Translation_prot_SH3-like_sf"/>
</dbReference>
<dbReference type="OrthoDB" id="1875589at2759"/>
<name>R7UI84_CAPTE</name>
<evidence type="ECO:0000256" key="3">
    <source>
        <dbReference type="ARBA" id="ARBA00023274"/>
    </source>
</evidence>
<dbReference type="SUPFAM" id="SSF50104">
    <property type="entry name" value="Translation proteins SH3-like domain"/>
    <property type="match status" value="1"/>
</dbReference>
<evidence type="ECO:0000313" key="9">
    <source>
        <dbReference type="Proteomes" id="UP000014760"/>
    </source>
</evidence>
<keyword evidence="3" id="KW-0687">Ribonucleoprotein</keyword>
<dbReference type="PANTHER" id="PTHR11127">
    <property type="entry name" value="60S RIBOSOMAL PROTEIN L14"/>
    <property type="match status" value="1"/>
</dbReference>
<evidence type="ECO:0000256" key="2">
    <source>
        <dbReference type="ARBA" id="ARBA00022980"/>
    </source>
</evidence>
<dbReference type="EMBL" id="KB300813">
    <property type="protein sequence ID" value="ELU06274.1"/>
    <property type="molecule type" value="Genomic_DNA"/>
</dbReference>
<proteinExistence type="inferred from homology"/>
<protein>
    <recommendedName>
        <fullName evidence="4">Large ribosomal subunit protein eL14</fullName>
    </recommendedName>
    <alternativeName>
        <fullName evidence="5">60S ribosomal protein L14</fullName>
    </alternativeName>
</protein>
<dbReference type="STRING" id="283909.R7UI84"/>
<reference evidence="9" key="1">
    <citation type="submission" date="2012-12" db="EMBL/GenBank/DDBJ databases">
        <authorList>
            <person name="Hellsten U."/>
            <person name="Grimwood J."/>
            <person name="Chapman J.A."/>
            <person name="Shapiro H."/>
            <person name="Aerts A."/>
            <person name="Otillar R.P."/>
            <person name="Terry A.Y."/>
            <person name="Boore J.L."/>
            <person name="Simakov O."/>
            <person name="Marletaz F."/>
            <person name="Cho S.-J."/>
            <person name="Edsinger-Gonzales E."/>
            <person name="Havlak P."/>
            <person name="Kuo D.-H."/>
            <person name="Larsson T."/>
            <person name="Lv J."/>
            <person name="Arendt D."/>
            <person name="Savage R."/>
            <person name="Osoegawa K."/>
            <person name="de Jong P."/>
            <person name="Lindberg D.R."/>
            <person name="Seaver E.C."/>
            <person name="Weisblat D.A."/>
            <person name="Putnam N.H."/>
            <person name="Grigoriev I.V."/>
            <person name="Rokhsar D.S."/>
        </authorList>
    </citation>
    <scope>NUCLEOTIDE SEQUENCE</scope>
    <source>
        <strain evidence="9">I ESC-2004</strain>
    </source>
</reference>
<organism evidence="7">
    <name type="scientific">Capitella teleta</name>
    <name type="common">Polychaete worm</name>
    <dbReference type="NCBI Taxonomy" id="283909"/>
    <lineage>
        <taxon>Eukaryota</taxon>
        <taxon>Metazoa</taxon>
        <taxon>Spiralia</taxon>
        <taxon>Lophotrochozoa</taxon>
        <taxon>Annelida</taxon>
        <taxon>Polychaeta</taxon>
        <taxon>Sedentaria</taxon>
        <taxon>Scolecida</taxon>
        <taxon>Capitellidae</taxon>
        <taxon>Capitella</taxon>
    </lineage>
</organism>
<evidence type="ECO:0000256" key="1">
    <source>
        <dbReference type="ARBA" id="ARBA00006592"/>
    </source>
</evidence>
<sequence>MATFNKYVQIGRVALVAYGPDQGNLVVIIDVIDQNRALVDGPCTGVKRQALQFKRMHLTKFVIPVPRSARTCIIKKKWEKSGITEKWQETSWSKRLNDEKLKKNMNDFDRFKLMKAKQTRNRIINMEFGRLKNLAKKQAAKK</sequence>
<dbReference type="GO" id="GO:0006412">
    <property type="term" value="P:translation"/>
    <property type="evidence" value="ECO:0007669"/>
    <property type="project" value="InterPro"/>
</dbReference>
<feature type="domain" description="Large ribosomal subunit protein eL14" evidence="6">
    <location>
        <begin position="47"/>
        <end position="121"/>
    </location>
</feature>
<dbReference type="GO" id="GO:0003723">
    <property type="term" value="F:RNA binding"/>
    <property type="evidence" value="ECO:0007669"/>
    <property type="project" value="InterPro"/>
</dbReference>
<gene>
    <name evidence="7" type="ORF">CAPTEDRAFT_174929</name>
</gene>
<dbReference type="InterPro" id="IPR014722">
    <property type="entry name" value="Rib_uL2_dom2"/>
</dbReference>
<dbReference type="Gene3D" id="6.10.250.2270">
    <property type="match status" value="1"/>
</dbReference>
<evidence type="ECO:0000259" key="6">
    <source>
        <dbReference type="Pfam" id="PF01929"/>
    </source>
</evidence>
<dbReference type="GO" id="GO:0042273">
    <property type="term" value="P:ribosomal large subunit biogenesis"/>
    <property type="evidence" value="ECO:0007669"/>
    <property type="project" value="TreeGrafter"/>
</dbReference>
<dbReference type="Gene3D" id="2.30.30.30">
    <property type="match status" value="1"/>
</dbReference>
<comment type="similarity">
    <text evidence="1">Belongs to the eukaryotic ribosomal protein eL14 family.</text>
</comment>
<keyword evidence="2" id="KW-0689">Ribosomal protein</keyword>
<dbReference type="PANTHER" id="PTHR11127:SF2">
    <property type="entry name" value="LARGE RIBOSOMAL SUBUNIT PROTEIN EL14"/>
    <property type="match status" value="1"/>
</dbReference>
<dbReference type="OMA" id="KLCFVVD"/>
<accession>R7UI84</accession>